<protein>
    <submittedName>
        <fullName evidence="1">Uncharacterized protein</fullName>
    </submittedName>
</protein>
<sequence>MVTLKNINTGEIENLYVEHKTNNVLVNCPHYLVNSPSKKIEKLFNLLVIEDPRETVDDGIAYIKHMLNMSIPREKIEDAMDMAKENVIQWNYRCNTTSNILVILKLFFD</sequence>
<dbReference type="Proteomes" id="UP001177003">
    <property type="component" value="Chromosome 3"/>
</dbReference>
<dbReference type="AlphaFoldDB" id="A0AA35YKA5"/>
<proteinExistence type="predicted"/>
<name>A0AA35YKA5_LACSI</name>
<keyword evidence="2" id="KW-1185">Reference proteome</keyword>
<dbReference type="EMBL" id="OX465079">
    <property type="protein sequence ID" value="CAI9275571.1"/>
    <property type="molecule type" value="Genomic_DNA"/>
</dbReference>
<accession>A0AA35YKA5</accession>
<evidence type="ECO:0000313" key="1">
    <source>
        <dbReference type="EMBL" id="CAI9275571.1"/>
    </source>
</evidence>
<organism evidence="1 2">
    <name type="scientific">Lactuca saligna</name>
    <name type="common">Willowleaf lettuce</name>
    <dbReference type="NCBI Taxonomy" id="75948"/>
    <lineage>
        <taxon>Eukaryota</taxon>
        <taxon>Viridiplantae</taxon>
        <taxon>Streptophyta</taxon>
        <taxon>Embryophyta</taxon>
        <taxon>Tracheophyta</taxon>
        <taxon>Spermatophyta</taxon>
        <taxon>Magnoliopsida</taxon>
        <taxon>eudicotyledons</taxon>
        <taxon>Gunneridae</taxon>
        <taxon>Pentapetalae</taxon>
        <taxon>asterids</taxon>
        <taxon>campanulids</taxon>
        <taxon>Asterales</taxon>
        <taxon>Asteraceae</taxon>
        <taxon>Cichorioideae</taxon>
        <taxon>Cichorieae</taxon>
        <taxon>Lactucinae</taxon>
        <taxon>Lactuca</taxon>
    </lineage>
</organism>
<evidence type="ECO:0000313" key="2">
    <source>
        <dbReference type="Proteomes" id="UP001177003"/>
    </source>
</evidence>
<reference evidence="1" key="1">
    <citation type="submission" date="2023-04" db="EMBL/GenBank/DDBJ databases">
        <authorList>
            <person name="Vijverberg K."/>
            <person name="Xiong W."/>
            <person name="Schranz E."/>
        </authorList>
    </citation>
    <scope>NUCLEOTIDE SEQUENCE</scope>
</reference>
<gene>
    <name evidence="1" type="ORF">LSALG_LOCUS15594</name>
</gene>